<dbReference type="Proteomes" id="UP000001640">
    <property type="component" value="Chromosome 7"/>
</dbReference>
<dbReference type="GO" id="GO:0005730">
    <property type="term" value="C:nucleolus"/>
    <property type="evidence" value="ECO:0007669"/>
    <property type="project" value="UniProtKB-SubCell"/>
</dbReference>
<keyword evidence="2 4" id="KW-0694">RNA-binding</keyword>
<feature type="compositionally biased region" description="Basic and acidic residues" evidence="5">
    <location>
        <begin position="1"/>
        <end position="25"/>
    </location>
</feature>
<name>G0VIB0_NAUCA</name>
<dbReference type="RefSeq" id="XP_003677497.1">
    <property type="nucleotide sequence ID" value="XM_003677449.1"/>
</dbReference>
<evidence type="ECO:0000313" key="7">
    <source>
        <dbReference type="EMBL" id="CCC71145.1"/>
    </source>
</evidence>
<dbReference type="GeneID" id="96904810"/>
<sequence length="224" mass="26065">MAKVTNKKDLVEKKKVEEEKPKSEENIELQSLNEESSLSEEESEIEGLSEAESEDEDGSKAQKHKIKTLDPKKKKQQTQEKDSNKKKPLAEYSSILYVSRLPQGFHERELSKYFSQFGDLKEVRLARNKKTGNSRHYGFIEFANKDDANIAQDAMNNYLVMGHLLQVRLLPKGAKIEKLYKYKKRAFTQMKIKKTAKELKERAHTKHEERMNKLTEAGIDFAWE</sequence>
<dbReference type="InterPro" id="IPR012677">
    <property type="entry name" value="Nucleotide-bd_a/b_plait_sf"/>
</dbReference>
<dbReference type="GO" id="GO:0030687">
    <property type="term" value="C:preribosome, large subunit precursor"/>
    <property type="evidence" value="ECO:0007669"/>
    <property type="project" value="EnsemblFungi"/>
</dbReference>
<dbReference type="PANTHER" id="PTHR46754">
    <property type="entry name" value="MKI67 FHA DOMAIN-INTERACTING NUCLEOLAR PHOSPHOPROTEIN"/>
    <property type="match status" value="1"/>
</dbReference>
<dbReference type="HOGENOM" id="CLU_025741_2_0_1"/>
<dbReference type="eggNOG" id="KOG4208">
    <property type="taxonomic scope" value="Eukaryota"/>
</dbReference>
<dbReference type="Pfam" id="PF00076">
    <property type="entry name" value="RRM_1"/>
    <property type="match status" value="1"/>
</dbReference>
<evidence type="ECO:0000313" key="8">
    <source>
        <dbReference type="Proteomes" id="UP000001640"/>
    </source>
</evidence>
<dbReference type="Gene3D" id="3.30.70.330">
    <property type="match status" value="1"/>
</dbReference>
<dbReference type="InterPro" id="IPR035979">
    <property type="entry name" value="RBD_domain_sf"/>
</dbReference>
<reference evidence="7 8" key="1">
    <citation type="journal article" date="2011" name="Proc. Natl. Acad. Sci. U.S.A.">
        <title>Evolutionary erosion of yeast sex chromosomes by mating-type switching accidents.</title>
        <authorList>
            <person name="Gordon J.L."/>
            <person name="Armisen D."/>
            <person name="Proux-Wera E."/>
            <person name="Oheigeartaigh S.S."/>
            <person name="Byrne K.P."/>
            <person name="Wolfe K.H."/>
        </authorList>
    </citation>
    <scope>NUCLEOTIDE SEQUENCE [LARGE SCALE GENOMIC DNA]</scope>
    <source>
        <strain evidence="8">ATCC 76901 / BCRC 22586 / CBS 4309 / NBRC 1992 / NRRL Y-12630</strain>
    </source>
</reference>
<keyword evidence="8" id="KW-1185">Reference proteome</keyword>
<dbReference type="STRING" id="1064592.G0VIB0"/>
<evidence type="ECO:0000256" key="1">
    <source>
        <dbReference type="ARBA" id="ARBA00004604"/>
    </source>
</evidence>
<feature type="region of interest" description="Disordered" evidence="5">
    <location>
        <begin position="1"/>
        <end position="86"/>
    </location>
</feature>
<accession>G0VIB0</accession>
<dbReference type="PROSITE" id="PS50102">
    <property type="entry name" value="RRM"/>
    <property type="match status" value="1"/>
</dbReference>
<feature type="compositionally biased region" description="Acidic residues" evidence="5">
    <location>
        <begin position="37"/>
        <end position="57"/>
    </location>
</feature>
<protein>
    <recommendedName>
        <fullName evidence="6">RRM domain-containing protein</fullName>
    </recommendedName>
</protein>
<gene>
    <name evidence="7" type="primary">NCAS0G02580</name>
    <name evidence="7" type="ordered locus">NCAS_0G02580</name>
</gene>
<dbReference type="SUPFAM" id="SSF54928">
    <property type="entry name" value="RNA-binding domain, RBD"/>
    <property type="match status" value="1"/>
</dbReference>
<dbReference type="FunCoup" id="G0VIB0">
    <property type="interactions" value="956"/>
</dbReference>
<dbReference type="InterPro" id="IPR000504">
    <property type="entry name" value="RRM_dom"/>
</dbReference>
<evidence type="ECO:0000259" key="6">
    <source>
        <dbReference type="PROSITE" id="PS50102"/>
    </source>
</evidence>
<dbReference type="GO" id="GO:0019843">
    <property type="term" value="F:rRNA binding"/>
    <property type="evidence" value="ECO:0007669"/>
    <property type="project" value="EnsemblFungi"/>
</dbReference>
<evidence type="ECO:0000256" key="3">
    <source>
        <dbReference type="ARBA" id="ARBA00023242"/>
    </source>
</evidence>
<dbReference type="SMART" id="SM00360">
    <property type="entry name" value="RRM"/>
    <property type="match status" value="1"/>
</dbReference>
<dbReference type="GO" id="GO:0000463">
    <property type="term" value="P:maturation of LSU-rRNA from tricistronic rRNA transcript (SSU-rRNA, 5.8S rRNA, LSU-rRNA)"/>
    <property type="evidence" value="ECO:0007669"/>
    <property type="project" value="EnsemblFungi"/>
</dbReference>
<reference key="2">
    <citation type="submission" date="2011-08" db="EMBL/GenBank/DDBJ databases">
        <title>Genome sequence of Naumovozyma castellii.</title>
        <authorList>
            <person name="Gordon J.L."/>
            <person name="Armisen D."/>
            <person name="Proux-Wera E."/>
            <person name="OhEigeartaigh S.S."/>
            <person name="Byrne K.P."/>
            <person name="Wolfe K.H."/>
        </authorList>
    </citation>
    <scope>NUCLEOTIDE SEQUENCE</scope>
    <source>
        <strain>Type strain:CBS 4309</strain>
    </source>
</reference>
<dbReference type="KEGG" id="ncs:NCAS_0G02580"/>
<organism evidence="7 8">
    <name type="scientific">Naumovozyma castellii</name>
    <name type="common">Yeast</name>
    <name type="synonym">Saccharomyces castellii</name>
    <dbReference type="NCBI Taxonomy" id="27288"/>
    <lineage>
        <taxon>Eukaryota</taxon>
        <taxon>Fungi</taxon>
        <taxon>Dikarya</taxon>
        <taxon>Ascomycota</taxon>
        <taxon>Saccharomycotina</taxon>
        <taxon>Saccharomycetes</taxon>
        <taxon>Saccharomycetales</taxon>
        <taxon>Saccharomycetaceae</taxon>
        <taxon>Naumovozyma</taxon>
    </lineage>
</organism>
<dbReference type="InParanoid" id="G0VIB0"/>
<dbReference type="OMA" id="HGFHEKE"/>
<dbReference type="AlphaFoldDB" id="G0VIB0"/>
<dbReference type="GO" id="GO:0043023">
    <property type="term" value="F:ribosomal large subunit binding"/>
    <property type="evidence" value="ECO:0007669"/>
    <property type="project" value="EnsemblFungi"/>
</dbReference>
<comment type="subcellular location">
    <subcellularLocation>
        <location evidence="1">Nucleus</location>
        <location evidence="1">Nucleolus</location>
    </subcellularLocation>
</comment>
<evidence type="ECO:0000256" key="5">
    <source>
        <dbReference type="SAM" id="MobiDB-lite"/>
    </source>
</evidence>
<evidence type="ECO:0000256" key="2">
    <source>
        <dbReference type="ARBA" id="ARBA00022884"/>
    </source>
</evidence>
<dbReference type="EMBL" id="HE576758">
    <property type="protein sequence ID" value="CCC71145.1"/>
    <property type="molecule type" value="Genomic_DNA"/>
</dbReference>
<feature type="compositionally biased region" description="Basic and acidic residues" evidence="5">
    <location>
        <begin position="67"/>
        <end position="86"/>
    </location>
</feature>
<dbReference type="OrthoDB" id="21467at2759"/>
<feature type="domain" description="RRM" evidence="6">
    <location>
        <begin position="94"/>
        <end position="172"/>
    </location>
</feature>
<proteinExistence type="predicted"/>
<evidence type="ECO:0000256" key="4">
    <source>
        <dbReference type="PROSITE-ProRule" id="PRU00176"/>
    </source>
</evidence>
<keyword evidence="3" id="KW-0539">Nucleus</keyword>